<protein>
    <submittedName>
        <fullName evidence="3">Uncharacterized protein</fullName>
    </submittedName>
</protein>
<feature type="disulfide bond" evidence="2">
    <location>
        <begin position="27"/>
        <end position="42"/>
    </location>
</feature>
<dbReference type="Pfam" id="PF00057">
    <property type="entry name" value="Ldl_recept_a"/>
    <property type="match status" value="1"/>
</dbReference>
<keyword evidence="1 2" id="KW-1015">Disulfide bond</keyword>
<proteinExistence type="predicted"/>
<organism evidence="3 4">
    <name type="scientific">Knipowitschia caucasica</name>
    <name type="common">Caucasian dwarf goby</name>
    <name type="synonym">Pomatoschistus caucasicus</name>
    <dbReference type="NCBI Taxonomy" id="637954"/>
    <lineage>
        <taxon>Eukaryota</taxon>
        <taxon>Metazoa</taxon>
        <taxon>Chordata</taxon>
        <taxon>Craniata</taxon>
        <taxon>Vertebrata</taxon>
        <taxon>Euteleostomi</taxon>
        <taxon>Actinopterygii</taxon>
        <taxon>Neopterygii</taxon>
        <taxon>Teleostei</taxon>
        <taxon>Neoteleostei</taxon>
        <taxon>Acanthomorphata</taxon>
        <taxon>Gobiaria</taxon>
        <taxon>Gobiiformes</taxon>
        <taxon>Gobioidei</taxon>
        <taxon>Gobiidae</taxon>
        <taxon>Gobiinae</taxon>
        <taxon>Knipowitschia</taxon>
    </lineage>
</organism>
<dbReference type="InterPro" id="IPR002172">
    <property type="entry name" value="LDrepeatLR_classA_rpt"/>
</dbReference>
<dbReference type="PROSITE" id="PS50068">
    <property type="entry name" value="LDLRA_2"/>
    <property type="match status" value="1"/>
</dbReference>
<evidence type="ECO:0000313" key="3">
    <source>
        <dbReference type="EMBL" id="CAL1610478.1"/>
    </source>
</evidence>
<dbReference type="PROSITE" id="PS01209">
    <property type="entry name" value="LDLRA_1"/>
    <property type="match status" value="1"/>
</dbReference>
<keyword evidence="4" id="KW-1185">Reference proteome</keyword>
<dbReference type="Gene3D" id="4.10.400.10">
    <property type="entry name" value="Low-density Lipoprotein Receptor"/>
    <property type="match status" value="1"/>
</dbReference>
<dbReference type="Proteomes" id="UP001497482">
    <property type="component" value="Chromosome 7"/>
</dbReference>
<dbReference type="AlphaFoldDB" id="A0AAV2MAU4"/>
<dbReference type="SMART" id="SM00192">
    <property type="entry name" value="LDLa"/>
    <property type="match status" value="1"/>
</dbReference>
<dbReference type="SUPFAM" id="SSF57424">
    <property type="entry name" value="LDL receptor-like module"/>
    <property type="match status" value="1"/>
</dbReference>
<gene>
    <name evidence="3" type="ORF">KC01_LOCUS37092</name>
</gene>
<evidence type="ECO:0000313" key="4">
    <source>
        <dbReference type="Proteomes" id="UP001497482"/>
    </source>
</evidence>
<name>A0AAV2MAU4_KNICA</name>
<dbReference type="CDD" id="cd00112">
    <property type="entry name" value="LDLa"/>
    <property type="match status" value="1"/>
</dbReference>
<sequence>MRLGPHKGECKFQCTNGKCLRLGSLICNKLNNCGDNSDEENCPVVTQHPPPGIFNCECTTFTLLLHICNVSCLIPSPVPGSIGSPRPQCVPQCGMEP</sequence>
<evidence type="ECO:0000256" key="1">
    <source>
        <dbReference type="ARBA" id="ARBA00023157"/>
    </source>
</evidence>
<dbReference type="EMBL" id="OZ035829">
    <property type="protein sequence ID" value="CAL1610478.1"/>
    <property type="molecule type" value="Genomic_DNA"/>
</dbReference>
<dbReference type="InterPro" id="IPR023415">
    <property type="entry name" value="LDLR_class-A_CS"/>
</dbReference>
<accession>A0AAV2MAU4</accession>
<evidence type="ECO:0000256" key="2">
    <source>
        <dbReference type="PROSITE-ProRule" id="PRU00124"/>
    </source>
</evidence>
<reference evidence="3 4" key="1">
    <citation type="submission" date="2024-04" db="EMBL/GenBank/DDBJ databases">
        <authorList>
            <person name="Waldvogel A.-M."/>
            <person name="Schoenle A."/>
        </authorList>
    </citation>
    <scope>NUCLEOTIDE SEQUENCE [LARGE SCALE GENOMIC DNA]</scope>
</reference>
<dbReference type="InterPro" id="IPR036055">
    <property type="entry name" value="LDL_receptor-like_sf"/>
</dbReference>
<comment type="caution">
    <text evidence="2">Lacks conserved residue(s) required for the propagation of feature annotation.</text>
</comment>